<dbReference type="GO" id="GO:0003677">
    <property type="term" value="F:DNA binding"/>
    <property type="evidence" value="ECO:0007669"/>
    <property type="project" value="UniProtKB-KW"/>
</dbReference>
<protein>
    <submittedName>
        <fullName evidence="5">DNA-binding HxlR family transcriptional regulator</fullName>
    </submittedName>
</protein>
<evidence type="ECO:0000259" key="4">
    <source>
        <dbReference type="PROSITE" id="PS51118"/>
    </source>
</evidence>
<dbReference type="Gene3D" id="1.10.10.10">
    <property type="entry name" value="Winged helix-like DNA-binding domain superfamily/Winged helix DNA-binding domain"/>
    <property type="match status" value="1"/>
</dbReference>
<dbReference type="InterPro" id="IPR036390">
    <property type="entry name" value="WH_DNA-bd_sf"/>
</dbReference>
<dbReference type="InterPro" id="IPR036388">
    <property type="entry name" value="WH-like_DNA-bd_sf"/>
</dbReference>
<keyword evidence="6" id="KW-1185">Reference proteome</keyword>
<evidence type="ECO:0000256" key="3">
    <source>
        <dbReference type="ARBA" id="ARBA00023163"/>
    </source>
</evidence>
<dbReference type="PROSITE" id="PS51118">
    <property type="entry name" value="HTH_HXLR"/>
    <property type="match status" value="1"/>
</dbReference>
<dbReference type="EMBL" id="JAGGLI010000004">
    <property type="protein sequence ID" value="MBP2026844.1"/>
    <property type="molecule type" value="Genomic_DNA"/>
</dbReference>
<gene>
    <name evidence="5" type="ORF">J2Z35_000635</name>
</gene>
<dbReference type="Proteomes" id="UP001314903">
    <property type="component" value="Unassembled WGS sequence"/>
</dbReference>
<dbReference type="Pfam" id="PF01638">
    <property type="entry name" value="HxlR"/>
    <property type="match status" value="1"/>
</dbReference>
<organism evidence="5 6">
    <name type="scientific">Acetoanaerobium pronyense</name>
    <dbReference type="NCBI Taxonomy" id="1482736"/>
    <lineage>
        <taxon>Bacteria</taxon>
        <taxon>Bacillati</taxon>
        <taxon>Bacillota</taxon>
        <taxon>Clostridia</taxon>
        <taxon>Peptostreptococcales</taxon>
        <taxon>Filifactoraceae</taxon>
        <taxon>Acetoanaerobium</taxon>
    </lineage>
</organism>
<dbReference type="SUPFAM" id="SSF46785">
    <property type="entry name" value="Winged helix' DNA-binding domain"/>
    <property type="match status" value="1"/>
</dbReference>
<evidence type="ECO:0000313" key="6">
    <source>
        <dbReference type="Proteomes" id="UP001314903"/>
    </source>
</evidence>
<dbReference type="PANTHER" id="PTHR33204:SF29">
    <property type="entry name" value="TRANSCRIPTIONAL REGULATOR"/>
    <property type="match status" value="1"/>
</dbReference>
<keyword evidence="2 5" id="KW-0238">DNA-binding</keyword>
<reference evidence="5 6" key="1">
    <citation type="submission" date="2021-03" db="EMBL/GenBank/DDBJ databases">
        <title>Genomic Encyclopedia of Type Strains, Phase IV (KMG-IV): sequencing the most valuable type-strain genomes for metagenomic binning, comparative biology and taxonomic classification.</title>
        <authorList>
            <person name="Goeker M."/>
        </authorList>
    </citation>
    <scope>NUCLEOTIDE SEQUENCE [LARGE SCALE GENOMIC DNA]</scope>
    <source>
        <strain evidence="5 6">DSM 27512</strain>
    </source>
</reference>
<comment type="caution">
    <text evidence="5">The sequence shown here is derived from an EMBL/GenBank/DDBJ whole genome shotgun (WGS) entry which is preliminary data.</text>
</comment>
<dbReference type="RefSeq" id="WP_209659245.1">
    <property type="nucleotide sequence ID" value="NZ_JAGGLI010000004.1"/>
</dbReference>
<evidence type="ECO:0000313" key="5">
    <source>
        <dbReference type="EMBL" id="MBP2026844.1"/>
    </source>
</evidence>
<accession>A0ABS4KGE7</accession>
<sequence>MEKIKNQYICSLGLTIDLIGGKWKLMILWYLIEESKRFTELKKSIPDISQKVLTEQLRELESSKIISRKVYATVPPTVEYSMTKYGESLIPILNDLCEWSKKYASENNIKI</sequence>
<dbReference type="PANTHER" id="PTHR33204">
    <property type="entry name" value="TRANSCRIPTIONAL REGULATOR, MARR FAMILY"/>
    <property type="match status" value="1"/>
</dbReference>
<name>A0ABS4KGE7_9FIRM</name>
<keyword evidence="1" id="KW-0805">Transcription regulation</keyword>
<evidence type="ECO:0000256" key="2">
    <source>
        <dbReference type="ARBA" id="ARBA00023125"/>
    </source>
</evidence>
<keyword evidence="3" id="KW-0804">Transcription</keyword>
<proteinExistence type="predicted"/>
<feature type="domain" description="HTH hxlR-type" evidence="4">
    <location>
        <begin position="10"/>
        <end position="108"/>
    </location>
</feature>
<dbReference type="InterPro" id="IPR002577">
    <property type="entry name" value="HTH_HxlR"/>
</dbReference>
<evidence type="ECO:0000256" key="1">
    <source>
        <dbReference type="ARBA" id="ARBA00023015"/>
    </source>
</evidence>